<reference evidence="3" key="1">
    <citation type="submission" date="2018-12" db="EMBL/GenBank/DDBJ databases">
        <authorList>
            <person name="Yan G."/>
        </authorList>
    </citation>
    <scope>NUCLEOTIDE SEQUENCE</scope>
    <source>
        <strain evidence="3">30421</strain>
    </source>
</reference>
<keyword evidence="2" id="KW-0812">Transmembrane</keyword>
<feature type="compositionally biased region" description="Low complexity" evidence="1">
    <location>
        <begin position="796"/>
        <end position="809"/>
    </location>
</feature>
<dbReference type="InterPro" id="IPR006212">
    <property type="entry name" value="Furin_repeat"/>
</dbReference>
<gene>
    <name evidence="3" type="primary">MTB</name>
</gene>
<protein>
    <submittedName>
        <fullName evidence="3">MTBp</fullName>
    </submittedName>
</protein>
<feature type="compositionally biased region" description="Low complexity" evidence="1">
    <location>
        <begin position="597"/>
        <end position="614"/>
    </location>
</feature>
<feature type="transmembrane region" description="Helical" evidence="2">
    <location>
        <begin position="919"/>
        <end position="942"/>
    </location>
</feature>
<keyword evidence="2" id="KW-0472">Membrane</keyword>
<feature type="region of interest" description="Disordered" evidence="1">
    <location>
        <begin position="796"/>
        <end position="815"/>
    </location>
</feature>
<sequence>MIDSVNLYYIPYSSLTISQNPNANTDQTIIGLTFQIQYNYLPLVPAILVLLPPELSRDSKIQNVGVTFSGDFIIMCGSSNVFSLVSLNYTNQSTEQTQIRDTILISCSNGLPYLQSTNNTQYSLNITGYKPSKLVGKPSHSFVIQLIHQEPSYTSGYQIYQLSDHNSTPLFIQQEWVLVNLRPLNILNYTYNFTMQETSTQQQQSSFLIQLQQQLEDGDQLIFSVDKEDFLIFGIAPQTGNQLIKINQILDCVITLQNQQYTLTQCFFLEDDLHYKIIAIMEIPQNTTWDQLELELTVNVLLKPILYDHVPSILYSHFSPDNYLISQSLDSLSLSSVMTSEVQIISSLSADAQVANQDSQRTSYAEQIILSFHTFFKLAYKESIQLRIQFADVVYFQDSSFCLVSNSNSGSYEIPCSQSQAANELVIPACELFLVEQSSYTFSDFSITVFYASIANITSLQQPYSFTVNWSLEDIGNNSAVLLSGASTAALSVTCAQPNCLSCVNFGQVCIQCANGYFLHVDDSQCVQECPPNTSVDLIERTCKSCLTQQNGCVACNAANLNECTQCTAGFTLSTSPPQYCFIPPIVITGTAPSKVANTTSSSNGNASQQNSRSKSTQNISESSNEAFEWIQNATKGLVISALIPVSAILSVLSALVHKVLRRKRTTENNSTLTQDGQSISFCWIAAMLFFTNFGSMLELPYILQTQFAESSLSSSKVDNSAAASKLDKAHIPVLIYLCMNFFCYLWCFFISLQAFVFSSSPSSSRVFSIFTLTHEEGIIPFSELSVDAGIPPPSKNSSLNHIPSSSSSEKSKNGKYGKVMKQMTNFFSRCLVAALSQAFCMLYTNVANIQGWFTCSIKEHLQLFRAFHRVLTIQAIFNILASAYFAFMSSGLLFSSLLHSGSQTNDQMIIVQVSGGVQFLPIFDLLLFKLSMALICFGNCYRIRSLISKHPSNPHLFTPQPLSLTCSSHLDI</sequence>
<name>A0A513X599_9HYMN</name>
<feature type="transmembrane region" description="Helical" evidence="2">
    <location>
        <begin position="682"/>
        <end position="704"/>
    </location>
</feature>
<keyword evidence="2" id="KW-1133">Transmembrane helix</keyword>
<feature type="region of interest" description="Disordered" evidence="1">
    <location>
        <begin position="597"/>
        <end position="619"/>
    </location>
</feature>
<organism evidence="3">
    <name type="scientific">Tetrahymena vorax</name>
    <dbReference type="NCBI Taxonomy" id="5919"/>
    <lineage>
        <taxon>Eukaryota</taxon>
        <taxon>Sar</taxon>
        <taxon>Alveolata</taxon>
        <taxon>Ciliophora</taxon>
        <taxon>Intramacronucleata</taxon>
        <taxon>Oligohymenophorea</taxon>
        <taxon>Hymenostomatida</taxon>
        <taxon>Tetrahymenina</taxon>
        <taxon>Tetrahymenidae</taxon>
        <taxon>Tetrahymena</taxon>
    </lineage>
</organism>
<dbReference type="SUPFAM" id="SSF57184">
    <property type="entry name" value="Growth factor receptor domain"/>
    <property type="match status" value="1"/>
</dbReference>
<dbReference type="EMBL" id="MK315122">
    <property type="protein sequence ID" value="QDH09116.1"/>
    <property type="molecule type" value="Genomic_DNA"/>
</dbReference>
<feature type="transmembrane region" description="Helical" evidence="2">
    <location>
        <begin position="876"/>
        <end position="899"/>
    </location>
</feature>
<evidence type="ECO:0000256" key="2">
    <source>
        <dbReference type="SAM" id="Phobius"/>
    </source>
</evidence>
<dbReference type="CDD" id="cd00064">
    <property type="entry name" value="FU"/>
    <property type="match status" value="1"/>
</dbReference>
<accession>A0A513X599</accession>
<dbReference type="AlphaFoldDB" id="A0A513X599"/>
<evidence type="ECO:0000256" key="1">
    <source>
        <dbReference type="SAM" id="MobiDB-lite"/>
    </source>
</evidence>
<dbReference type="InterPro" id="IPR009030">
    <property type="entry name" value="Growth_fac_rcpt_cys_sf"/>
</dbReference>
<evidence type="ECO:0000313" key="3">
    <source>
        <dbReference type="EMBL" id="QDH09116.1"/>
    </source>
</evidence>
<feature type="transmembrane region" description="Helical" evidence="2">
    <location>
        <begin position="638"/>
        <end position="661"/>
    </location>
</feature>
<proteinExistence type="predicted"/>
<dbReference type="SMART" id="SM00261">
    <property type="entry name" value="FU"/>
    <property type="match status" value="2"/>
</dbReference>
<feature type="transmembrane region" description="Helical" evidence="2">
    <location>
        <begin position="734"/>
        <end position="758"/>
    </location>
</feature>